<gene>
    <name evidence="3" type="ORF">B0J13DRAFT_140881</name>
</gene>
<keyword evidence="1" id="KW-0175">Coiled coil</keyword>
<keyword evidence="4" id="KW-1185">Reference proteome</keyword>
<dbReference type="EMBL" id="JAGMUU010000021">
    <property type="protein sequence ID" value="KAH7129643.1"/>
    <property type="molecule type" value="Genomic_DNA"/>
</dbReference>
<reference evidence="3" key="1">
    <citation type="journal article" date="2021" name="Nat. Commun.">
        <title>Genetic determinants of endophytism in the Arabidopsis root mycobiome.</title>
        <authorList>
            <person name="Mesny F."/>
            <person name="Miyauchi S."/>
            <person name="Thiergart T."/>
            <person name="Pickel B."/>
            <person name="Atanasova L."/>
            <person name="Karlsson M."/>
            <person name="Huettel B."/>
            <person name="Barry K.W."/>
            <person name="Haridas S."/>
            <person name="Chen C."/>
            <person name="Bauer D."/>
            <person name="Andreopoulos W."/>
            <person name="Pangilinan J."/>
            <person name="LaButti K."/>
            <person name="Riley R."/>
            <person name="Lipzen A."/>
            <person name="Clum A."/>
            <person name="Drula E."/>
            <person name="Henrissat B."/>
            <person name="Kohler A."/>
            <person name="Grigoriev I.V."/>
            <person name="Martin F.M."/>
            <person name="Hacquard S."/>
        </authorList>
    </citation>
    <scope>NUCLEOTIDE SEQUENCE</scope>
    <source>
        <strain evidence="3">MPI-CAGE-AT-0021</strain>
    </source>
</reference>
<dbReference type="OrthoDB" id="5104545at2759"/>
<feature type="compositionally biased region" description="Basic and acidic residues" evidence="2">
    <location>
        <begin position="147"/>
        <end position="156"/>
    </location>
</feature>
<sequence length="204" mass="23117">MAASRDTSLPKSILVFNQIIEEVARCAEKLAGIRSPANKYKEDVQALRTKLDAVRSRILQPDNMLERHALQAEIQGHTAELERLERGYESGVRDAEAEYGRRVDTIVKAFCETLAESMSTVLDWRDFERSRRGQASPTKCCQEDPSEPERSIRHPDAGSSDTMRSTVRRVIRNILGHLLTKLGNEKRIKAAMGERRDLEVLVKT</sequence>
<dbReference type="Proteomes" id="UP000717696">
    <property type="component" value="Unassembled WGS sequence"/>
</dbReference>
<proteinExistence type="predicted"/>
<evidence type="ECO:0000313" key="4">
    <source>
        <dbReference type="Proteomes" id="UP000717696"/>
    </source>
</evidence>
<dbReference type="AlphaFoldDB" id="A0A9P9E232"/>
<feature type="coiled-coil region" evidence="1">
    <location>
        <begin position="37"/>
        <end position="87"/>
    </location>
</feature>
<evidence type="ECO:0000256" key="2">
    <source>
        <dbReference type="SAM" id="MobiDB-lite"/>
    </source>
</evidence>
<evidence type="ECO:0000256" key="1">
    <source>
        <dbReference type="SAM" id="Coils"/>
    </source>
</evidence>
<name>A0A9P9E232_9HYPO</name>
<evidence type="ECO:0000313" key="3">
    <source>
        <dbReference type="EMBL" id="KAH7129643.1"/>
    </source>
</evidence>
<accession>A0A9P9E232</accession>
<feature type="region of interest" description="Disordered" evidence="2">
    <location>
        <begin position="133"/>
        <end position="164"/>
    </location>
</feature>
<protein>
    <submittedName>
        <fullName evidence="3">Uncharacterized protein</fullName>
    </submittedName>
</protein>
<comment type="caution">
    <text evidence="3">The sequence shown here is derived from an EMBL/GenBank/DDBJ whole genome shotgun (WGS) entry which is preliminary data.</text>
</comment>
<organism evidence="3 4">
    <name type="scientific">Dactylonectria estremocensis</name>
    <dbReference type="NCBI Taxonomy" id="1079267"/>
    <lineage>
        <taxon>Eukaryota</taxon>
        <taxon>Fungi</taxon>
        <taxon>Dikarya</taxon>
        <taxon>Ascomycota</taxon>
        <taxon>Pezizomycotina</taxon>
        <taxon>Sordariomycetes</taxon>
        <taxon>Hypocreomycetidae</taxon>
        <taxon>Hypocreales</taxon>
        <taxon>Nectriaceae</taxon>
        <taxon>Dactylonectria</taxon>
    </lineage>
</organism>